<keyword evidence="2" id="KW-0614">Plasmid</keyword>
<gene>
    <name evidence="2" type="ORF">SAMCFNEI73_pC0612</name>
</gene>
<name>A0A1L3LWD1_9HYPH</name>
<dbReference type="Pfam" id="PF05675">
    <property type="entry name" value="DUF817"/>
    <property type="match status" value="1"/>
</dbReference>
<evidence type="ECO:0000256" key="1">
    <source>
        <dbReference type="SAM" id="Phobius"/>
    </source>
</evidence>
<feature type="transmembrane region" description="Helical" evidence="1">
    <location>
        <begin position="151"/>
        <end position="173"/>
    </location>
</feature>
<evidence type="ECO:0000313" key="3">
    <source>
        <dbReference type="Proteomes" id="UP000182306"/>
    </source>
</evidence>
<protein>
    <recommendedName>
        <fullName evidence="4">DUF817 domain-containing protein</fullName>
    </recommendedName>
</protein>
<dbReference type="OrthoDB" id="1550598at2"/>
<dbReference type="RefSeq" id="WP_082912345.1">
    <property type="nucleotide sequence ID" value="NZ_CP013110.1"/>
</dbReference>
<feature type="transmembrane region" description="Helical" evidence="1">
    <location>
        <begin position="67"/>
        <end position="87"/>
    </location>
</feature>
<accession>A0A1L3LWD1</accession>
<dbReference type="AlphaFoldDB" id="A0A1L3LWD1"/>
<feature type="transmembrane region" description="Helical" evidence="1">
    <location>
        <begin position="283"/>
        <end position="301"/>
    </location>
</feature>
<dbReference type="KEGG" id="same:SAMCFNEI73_pC0612"/>
<sequence>MTDQPKFERFDDLGHGPAPSIDVPPARRFTSVEARIDAAAHRVLDALPAHGFAGALVEFTVFGLKQAWACLFGGLLLALIIASHQFWPENALLARYDFLFLTALGIQIAMLAARLETLSEAKVILIFHVVGTIMEVFKTAAGSWIYPEESIFRIGAVPLFSGFMYAAVGSYLARISRIFDMTYTRYPPVWSTALLAVAIYVNFFSHHFTIDVRYGLFAATAMIYLRTVVHYRVFRFRHRMPLMLGFLLVALFIWFAENVATWSRAWIYPSQSHGWAPVSINKLGAWYLLMIISFVLVTLVHRPRQLDETHR</sequence>
<geneLocation type="plasmid" evidence="2 3">
    <name>C</name>
</geneLocation>
<feature type="transmembrane region" description="Helical" evidence="1">
    <location>
        <begin position="212"/>
        <end position="229"/>
    </location>
</feature>
<evidence type="ECO:0000313" key="2">
    <source>
        <dbReference type="EMBL" id="APG94333.1"/>
    </source>
</evidence>
<dbReference type="EMBL" id="CP013110">
    <property type="protein sequence ID" value="APG94333.1"/>
    <property type="molecule type" value="Genomic_DNA"/>
</dbReference>
<dbReference type="PIRSF" id="PIRSF009141">
    <property type="entry name" value="UCP009141"/>
    <property type="match status" value="1"/>
</dbReference>
<keyword evidence="3" id="KW-1185">Reference proteome</keyword>
<feature type="transmembrane region" description="Helical" evidence="1">
    <location>
        <begin position="93"/>
        <end position="113"/>
    </location>
</feature>
<dbReference type="InterPro" id="IPR008535">
    <property type="entry name" value="DUF817"/>
</dbReference>
<dbReference type="Proteomes" id="UP000182306">
    <property type="component" value="Plasmid C"/>
</dbReference>
<keyword evidence="1" id="KW-0472">Membrane</keyword>
<feature type="transmembrane region" description="Helical" evidence="1">
    <location>
        <begin position="241"/>
        <end position="263"/>
    </location>
</feature>
<reference evidence="2 3" key="1">
    <citation type="submission" date="2015-10" db="EMBL/GenBank/DDBJ databases">
        <title>Genomic differences between typical nodule nitrogen-fixing rhizobial strains and those coming from bean seeds.</title>
        <authorList>
            <person name="Peralta H."/>
            <person name="Aguilar-Vera A."/>
            <person name="Diaz R."/>
            <person name="Mora Y."/>
            <person name="Martinez-Batallar G."/>
            <person name="Salazar E."/>
            <person name="Vargas-Lagunas C."/>
            <person name="Encarnacion S."/>
            <person name="Girard L."/>
            <person name="Mora J."/>
        </authorList>
    </citation>
    <scope>NUCLEOTIDE SEQUENCE [LARGE SCALE GENOMIC DNA]</scope>
    <source>
        <strain evidence="2 3">CFNEI 73</strain>
        <plasmid evidence="2 3">C</plasmid>
    </source>
</reference>
<keyword evidence="1" id="KW-0812">Transmembrane</keyword>
<organism evidence="2 3">
    <name type="scientific">Sinorhizobium americanum</name>
    <dbReference type="NCBI Taxonomy" id="194963"/>
    <lineage>
        <taxon>Bacteria</taxon>
        <taxon>Pseudomonadati</taxon>
        <taxon>Pseudomonadota</taxon>
        <taxon>Alphaproteobacteria</taxon>
        <taxon>Hyphomicrobiales</taxon>
        <taxon>Rhizobiaceae</taxon>
        <taxon>Sinorhizobium/Ensifer group</taxon>
        <taxon>Sinorhizobium</taxon>
    </lineage>
</organism>
<feature type="transmembrane region" description="Helical" evidence="1">
    <location>
        <begin position="125"/>
        <end position="145"/>
    </location>
</feature>
<evidence type="ECO:0008006" key="4">
    <source>
        <dbReference type="Google" id="ProtNLM"/>
    </source>
</evidence>
<proteinExistence type="predicted"/>
<keyword evidence="1" id="KW-1133">Transmembrane helix</keyword>
<feature type="transmembrane region" description="Helical" evidence="1">
    <location>
        <begin position="185"/>
        <end position="206"/>
    </location>
</feature>